<reference evidence="1" key="1">
    <citation type="submission" date="2020-03" db="EMBL/GenBank/DDBJ databases">
        <title>Draft Genome Sequence of Cylindrodendrum hubeiense.</title>
        <authorList>
            <person name="Buettner E."/>
            <person name="Kellner H."/>
        </authorList>
    </citation>
    <scope>NUCLEOTIDE SEQUENCE</scope>
    <source>
        <strain evidence="1">IHI 201604</strain>
    </source>
</reference>
<evidence type="ECO:0000313" key="2">
    <source>
        <dbReference type="Proteomes" id="UP000722485"/>
    </source>
</evidence>
<accession>A0A9P5LKA4</accession>
<organism evidence="1 2">
    <name type="scientific">Cylindrodendrum hubeiense</name>
    <dbReference type="NCBI Taxonomy" id="595255"/>
    <lineage>
        <taxon>Eukaryota</taxon>
        <taxon>Fungi</taxon>
        <taxon>Dikarya</taxon>
        <taxon>Ascomycota</taxon>
        <taxon>Pezizomycotina</taxon>
        <taxon>Sordariomycetes</taxon>
        <taxon>Hypocreomycetidae</taxon>
        <taxon>Hypocreales</taxon>
        <taxon>Nectriaceae</taxon>
        <taxon>Cylindrodendrum</taxon>
    </lineage>
</organism>
<dbReference type="Proteomes" id="UP000722485">
    <property type="component" value="Unassembled WGS sequence"/>
</dbReference>
<dbReference type="OrthoDB" id="5103312at2759"/>
<evidence type="ECO:0000313" key="1">
    <source>
        <dbReference type="EMBL" id="KAF7555007.1"/>
    </source>
</evidence>
<proteinExistence type="predicted"/>
<sequence length="467" mass="52121">MATPLQPTTGSIRHALQLPDADPADLTVDLLVMDAHDHKEPKKIGRLIRRENHADVYSVHDPNNDVEYIDIEARAFILDGIPAKLKRYRKRCIKRLEGPEKFSLNTVWPKERLPEWLDLKTKETGIPPPAYNDEGHLRSLTQLDLPDVFINTPKLRKWIESLENHRRFLIGGLRDLEGLSWAFSKRLDLLRELQEILSGMDYDQLFSGVHFALACLANIGAVSLLVKGTSPRHEVLQHVQKVLPRLVHDVEEACEEIEGKLRKRVASIAKAEKGRQEHVAKGLFQVVHVRFGMSIFLILYYVYWRIYGTEILGGGEKNPEHQASVDRSAVHYLFLRSPTLPSSALVDVYLMRADAVDGVATATSVEATAVAVVSPHMLAMLILSSGMSTTADVYGAKVDVLQMPLQRPEFVSQLGWDTLGAGLDAVDSEVGFLHELDADELDEGAMLLGEVTHVDGVNDCGRGQETE</sequence>
<protein>
    <submittedName>
        <fullName evidence="1">Uncharacterized protein</fullName>
    </submittedName>
</protein>
<dbReference type="AlphaFoldDB" id="A0A9P5LKA4"/>
<gene>
    <name evidence="1" type="ORF">G7Z17_g2486</name>
</gene>
<name>A0A9P5LKA4_9HYPO</name>
<comment type="caution">
    <text evidence="1">The sequence shown here is derived from an EMBL/GenBank/DDBJ whole genome shotgun (WGS) entry which is preliminary data.</text>
</comment>
<dbReference type="EMBL" id="JAANBB010000025">
    <property type="protein sequence ID" value="KAF7555007.1"/>
    <property type="molecule type" value="Genomic_DNA"/>
</dbReference>
<keyword evidence="2" id="KW-1185">Reference proteome</keyword>